<reference evidence="11 12" key="1">
    <citation type="submission" date="2018-06" db="EMBL/GenBank/DDBJ databases">
        <title>Sphaerisporangium craniellae sp. nov., isolated from a marine sponge in the South China Sea.</title>
        <authorList>
            <person name="Li L."/>
        </authorList>
    </citation>
    <scope>NUCLEOTIDE SEQUENCE [LARGE SCALE GENOMIC DNA]</scope>
    <source>
        <strain evidence="11 12">CCTCC AA 208026</strain>
    </source>
</reference>
<dbReference type="EMBL" id="QOIL01000025">
    <property type="protein sequence ID" value="RCG24010.1"/>
    <property type="molecule type" value="Genomic_DNA"/>
</dbReference>
<dbReference type="Proteomes" id="UP000253094">
    <property type="component" value="Unassembled WGS sequence"/>
</dbReference>
<dbReference type="InterPro" id="IPR050297">
    <property type="entry name" value="LipidA_mod_glycosyltrf_83"/>
</dbReference>
<dbReference type="RefSeq" id="WP_114032919.1">
    <property type="nucleotide sequence ID" value="NZ_QOIL01000025.1"/>
</dbReference>
<feature type="transmembrane region" description="Helical" evidence="9">
    <location>
        <begin position="298"/>
        <end position="320"/>
    </location>
</feature>
<feature type="transmembrane region" description="Helical" evidence="9">
    <location>
        <begin position="106"/>
        <end position="124"/>
    </location>
</feature>
<protein>
    <recommendedName>
        <fullName evidence="10">Glycosyltransferase RgtA/B/C/D-like domain-containing protein</fullName>
    </recommendedName>
</protein>
<comment type="caution">
    <text evidence="11">The sequence shown here is derived from an EMBL/GenBank/DDBJ whole genome shotgun (WGS) entry which is preliminary data.</text>
</comment>
<dbReference type="GO" id="GO:0009103">
    <property type="term" value="P:lipopolysaccharide biosynthetic process"/>
    <property type="evidence" value="ECO:0007669"/>
    <property type="project" value="UniProtKB-ARBA"/>
</dbReference>
<evidence type="ECO:0000256" key="6">
    <source>
        <dbReference type="ARBA" id="ARBA00022989"/>
    </source>
</evidence>
<keyword evidence="3" id="KW-0328">Glycosyltransferase</keyword>
<evidence type="ECO:0000256" key="3">
    <source>
        <dbReference type="ARBA" id="ARBA00022676"/>
    </source>
</evidence>
<keyword evidence="5 9" id="KW-0812">Transmembrane</keyword>
<dbReference type="InterPro" id="IPR038731">
    <property type="entry name" value="RgtA/B/C-like"/>
</dbReference>
<keyword evidence="4" id="KW-0808">Transferase</keyword>
<sequence>MDISVPGVAGGGDRAVTTPERGRAAHAGRGRVVPRVDAAVAVMTAAAFVITVAWSWEPSMWADELATVGSVSSLDVLWDTLRERDAVFLPYYLLMYVWTRLGTADWWVRLPSALAVAAATGLLTDLGRRLAGARAGVVAGAALLVLPSMARFGQEARPYTLAVAAAVFSFWALRRATETGRWGRYVLAVALLPCAHLFAVLVLPAHLVITRRCLPWLALGSPPALALAALSAGQVGQVGWLGPPAWQNLVLVRSAVTAWMPEPEPGDLPAVVLGWLVALAGLAAAVHLWRARPGERAFVAGAVVWGVLPTAVLCAVSYLGTPVYNSRYVLAAAPAFALLAGMALGRARLPVRLAALAVAAALALPQQAHARTASGHQVNYRDAAALVAAEARPGDLVAYAVPWAREGLTHYAAMPPEMSARQAIGGRVWLVRERTDRPVRPGTSVPSRYGLAQAAIPKVDLLLRNRFTARQVRHFRGVTVLLLERDAAPR</sequence>
<feature type="transmembrane region" description="Helical" evidence="9">
    <location>
        <begin position="185"/>
        <end position="209"/>
    </location>
</feature>
<dbReference type="GO" id="GO:0005886">
    <property type="term" value="C:plasma membrane"/>
    <property type="evidence" value="ECO:0007669"/>
    <property type="project" value="UniProtKB-SubCell"/>
</dbReference>
<feature type="transmembrane region" description="Helical" evidence="9">
    <location>
        <begin position="38"/>
        <end position="56"/>
    </location>
</feature>
<feature type="transmembrane region" description="Helical" evidence="9">
    <location>
        <begin position="131"/>
        <end position="150"/>
    </location>
</feature>
<evidence type="ECO:0000256" key="8">
    <source>
        <dbReference type="SAM" id="MobiDB-lite"/>
    </source>
</evidence>
<comment type="subcellular location">
    <subcellularLocation>
        <location evidence="1">Cell membrane</location>
        <topology evidence="1">Multi-pass membrane protein</topology>
    </subcellularLocation>
</comment>
<feature type="transmembrane region" description="Helical" evidence="9">
    <location>
        <begin position="268"/>
        <end position="286"/>
    </location>
</feature>
<keyword evidence="6 9" id="KW-1133">Transmembrane helix</keyword>
<evidence type="ECO:0000256" key="5">
    <source>
        <dbReference type="ARBA" id="ARBA00022692"/>
    </source>
</evidence>
<feature type="region of interest" description="Disordered" evidence="8">
    <location>
        <begin position="1"/>
        <end position="27"/>
    </location>
</feature>
<dbReference type="GO" id="GO:0016763">
    <property type="term" value="F:pentosyltransferase activity"/>
    <property type="evidence" value="ECO:0007669"/>
    <property type="project" value="TreeGrafter"/>
</dbReference>
<evidence type="ECO:0000256" key="1">
    <source>
        <dbReference type="ARBA" id="ARBA00004651"/>
    </source>
</evidence>
<dbReference type="PANTHER" id="PTHR33908:SF3">
    <property type="entry name" value="UNDECAPRENYL PHOSPHATE-ALPHA-4-AMINO-4-DEOXY-L-ARABINOSE ARABINOSYL TRANSFERASE"/>
    <property type="match status" value="1"/>
</dbReference>
<accession>A0A367F3D6</accession>
<evidence type="ECO:0000313" key="11">
    <source>
        <dbReference type="EMBL" id="RCG24010.1"/>
    </source>
</evidence>
<dbReference type="AlphaFoldDB" id="A0A367F3D6"/>
<evidence type="ECO:0000259" key="10">
    <source>
        <dbReference type="Pfam" id="PF13231"/>
    </source>
</evidence>
<evidence type="ECO:0000256" key="4">
    <source>
        <dbReference type="ARBA" id="ARBA00022679"/>
    </source>
</evidence>
<evidence type="ECO:0000256" key="9">
    <source>
        <dbReference type="SAM" id="Phobius"/>
    </source>
</evidence>
<dbReference type="GO" id="GO:0010041">
    <property type="term" value="P:response to iron(III) ion"/>
    <property type="evidence" value="ECO:0007669"/>
    <property type="project" value="TreeGrafter"/>
</dbReference>
<dbReference type="PANTHER" id="PTHR33908">
    <property type="entry name" value="MANNOSYLTRANSFERASE YKCB-RELATED"/>
    <property type="match status" value="1"/>
</dbReference>
<organism evidence="11 12">
    <name type="scientific">Sphaerisporangium album</name>
    <dbReference type="NCBI Taxonomy" id="509200"/>
    <lineage>
        <taxon>Bacteria</taxon>
        <taxon>Bacillati</taxon>
        <taxon>Actinomycetota</taxon>
        <taxon>Actinomycetes</taxon>
        <taxon>Streptosporangiales</taxon>
        <taxon>Streptosporangiaceae</taxon>
        <taxon>Sphaerisporangium</taxon>
    </lineage>
</organism>
<evidence type="ECO:0000313" key="12">
    <source>
        <dbReference type="Proteomes" id="UP000253094"/>
    </source>
</evidence>
<feature type="transmembrane region" description="Helical" evidence="9">
    <location>
        <begin position="326"/>
        <end position="344"/>
    </location>
</feature>
<feature type="transmembrane region" description="Helical" evidence="9">
    <location>
        <begin position="156"/>
        <end position="173"/>
    </location>
</feature>
<keyword evidence="7 9" id="KW-0472">Membrane</keyword>
<proteinExistence type="predicted"/>
<evidence type="ECO:0000256" key="2">
    <source>
        <dbReference type="ARBA" id="ARBA00022475"/>
    </source>
</evidence>
<name>A0A367F3D6_9ACTN</name>
<dbReference type="OrthoDB" id="5318634at2"/>
<keyword evidence="2" id="KW-1003">Cell membrane</keyword>
<dbReference type="Pfam" id="PF13231">
    <property type="entry name" value="PMT_2"/>
    <property type="match status" value="1"/>
</dbReference>
<evidence type="ECO:0000256" key="7">
    <source>
        <dbReference type="ARBA" id="ARBA00023136"/>
    </source>
</evidence>
<keyword evidence="12" id="KW-1185">Reference proteome</keyword>
<gene>
    <name evidence="11" type="ORF">DQ384_33710</name>
</gene>
<feature type="domain" description="Glycosyltransferase RgtA/B/C/D-like" evidence="10">
    <location>
        <begin position="96"/>
        <end position="198"/>
    </location>
</feature>